<dbReference type="GO" id="GO:0006086">
    <property type="term" value="P:pyruvate decarboxylation to acetyl-CoA"/>
    <property type="evidence" value="ECO:0007669"/>
    <property type="project" value="InterPro"/>
</dbReference>
<organism evidence="3">
    <name type="scientific">Haptolina ericina</name>
    <dbReference type="NCBI Taxonomy" id="156174"/>
    <lineage>
        <taxon>Eukaryota</taxon>
        <taxon>Haptista</taxon>
        <taxon>Haptophyta</taxon>
        <taxon>Prymnesiophyceae</taxon>
        <taxon>Prymnesiales</taxon>
        <taxon>Prymnesiaceae</taxon>
        <taxon>Haptolina</taxon>
    </lineage>
</organism>
<sequence>MAAQKGISLPTIRGTGPGGRVIAADVLEAQAVTGSEMTDAATAAAAQAEPGEAFVDIPNSNIRKVTARRMVENKATAPHYYLTMEVAMDELMALRAQVNAAQGTKTSVNDYVVKACARALLEVPGCNTSYTEECIRQYASADISVAVSTERGLITPIVFGAESKSVTAISSDIKMLASKAKEGKLAPSEFIGGTFTVSNLGMFGLKQFTAIINGPQACILAVGGAEKKVVPNEGADAAVTPFTTKTVMCVTLSADHRVVDGALGSEWLQSFKKHIENPVLLLL</sequence>
<dbReference type="Gene3D" id="4.10.320.10">
    <property type="entry name" value="E3-binding domain"/>
    <property type="match status" value="1"/>
</dbReference>
<dbReference type="PANTHER" id="PTHR23151:SF90">
    <property type="entry name" value="DIHYDROLIPOYLLYSINE-RESIDUE ACETYLTRANSFERASE COMPONENT OF PYRUVATE DEHYDROGENASE COMPLEX, MITOCHONDRIAL-RELATED"/>
    <property type="match status" value="1"/>
</dbReference>
<evidence type="ECO:0000256" key="1">
    <source>
        <dbReference type="ARBA" id="ARBA00007317"/>
    </source>
</evidence>
<dbReference type="InterPro" id="IPR045257">
    <property type="entry name" value="E2/Pdx1"/>
</dbReference>
<comment type="similarity">
    <text evidence="1">Belongs to the 2-oxoacid dehydrogenase family.</text>
</comment>
<dbReference type="InterPro" id="IPR023213">
    <property type="entry name" value="CAT-like_dom_sf"/>
</dbReference>
<dbReference type="EMBL" id="HBHX01014606">
    <property type="protein sequence ID" value="CAE0107515.1"/>
    <property type="molecule type" value="Transcribed_RNA"/>
</dbReference>
<dbReference type="Pfam" id="PF02817">
    <property type="entry name" value="E3_binding"/>
    <property type="match status" value="1"/>
</dbReference>
<name>A0A7S3AM56_9EUKA</name>
<dbReference type="PANTHER" id="PTHR23151">
    <property type="entry name" value="DIHYDROLIPOAMIDE ACETYL/SUCCINYL-TRANSFERASE-RELATED"/>
    <property type="match status" value="1"/>
</dbReference>
<dbReference type="SUPFAM" id="SSF52777">
    <property type="entry name" value="CoA-dependent acyltransferases"/>
    <property type="match status" value="1"/>
</dbReference>
<dbReference type="SUPFAM" id="SSF47005">
    <property type="entry name" value="Peripheral subunit-binding domain of 2-oxo acid dehydrogenase complex"/>
    <property type="match status" value="1"/>
</dbReference>
<dbReference type="GO" id="GO:0004742">
    <property type="term" value="F:dihydrolipoyllysine-residue acetyltransferase activity"/>
    <property type="evidence" value="ECO:0007669"/>
    <property type="project" value="TreeGrafter"/>
</dbReference>
<gene>
    <name evidence="3" type="ORF">HERI1096_LOCUS8174</name>
</gene>
<evidence type="ECO:0000259" key="2">
    <source>
        <dbReference type="PROSITE" id="PS51826"/>
    </source>
</evidence>
<dbReference type="AlphaFoldDB" id="A0A7S3AM56"/>
<dbReference type="GO" id="GO:0045254">
    <property type="term" value="C:pyruvate dehydrogenase complex"/>
    <property type="evidence" value="ECO:0007669"/>
    <property type="project" value="InterPro"/>
</dbReference>
<proteinExistence type="inferred from homology"/>
<dbReference type="Gene3D" id="3.30.559.10">
    <property type="entry name" value="Chloramphenicol acetyltransferase-like domain"/>
    <property type="match status" value="1"/>
</dbReference>
<reference evidence="3" key="1">
    <citation type="submission" date="2021-01" db="EMBL/GenBank/DDBJ databases">
        <authorList>
            <person name="Corre E."/>
            <person name="Pelletier E."/>
            <person name="Niang G."/>
            <person name="Scheremetjew M."/>
            <person name="Finn R."/>
            <person name="Kale V."/>
            <person name="Holt S."/>
            <person name="Cochrane G."/>
            <person name="Meng A."/>
            <person name="Brown T."/>
            <person name="Cohen L."/>
        </authorList>
    </citation>
    <scope>NUCLEOTIDE SEQUENCE</scope>
    <source>
        <strain evidence="3">CCMP281</strain>
    </source>
</reference>
<dbReference type="FunFam" id="3.30.559.10:FF:000003">
    <property type="entry name" value="Acetyltransferase component of pyruvate dehydrogenase complex"/>
    <property type="match status" value="1"/>
</dbReference>
<dbReference type="PROSITE" id="PS51826">
    <property type="entry name" value="PSBD"/>
    <property type="match status" value="1"/>
</dbReference>
<dbReference type="InterPro" id="IPR001078">
    <property type="entry name" value="2-oxoacid_DH_actylTfrase"/>
</dbReference>
<evidence type="ECO:0000313" key="3">
    <source>
        <dbReference type="EMBL" id="CAE0107515.1"/>
    </source>
</evidence>
<dbReference type="Pfam" id="PF00198">
    <property type="entry name" value="2-oxoacid_dh"/>
    <property type="match status" value="1"/>
</dbReference>
<accession>A0A7S3AM56</accession>
<protein>
    <recommendedName>
        <fullName evidence="2">Peripheral subunit-binding (PSBD) domain-containing protein</fullName>
    </recommendedName>
</protein>
<feature type="domain" description="Peripheral subunit-binding (PSBD)" evidence="2">
    <location>
        <begin position="1"/>
        <end position="30"/>
    </location>
</feature>
<dbReference type="InterPro" id="IPR036625">
    <property type="entry name" value="E3-bd_dom_sf"/>
</dbReference>
<dbReference type="InterPro" id="IPR004167">
    <property type="entry name" value="PSBD"/>
</dbReference>